<comment type="caution">
    <text evidence="2">The sequence shown here is derived from an EMBL/GenBank/DDBJ whole genome shotgun (WGS) entry which is preliminary data.</text>
</comment>
<accession>A0A4Q1BXN5</accession>
<feature type="transmembrane region" description="Helical" evidence="1">
    <location>
        <begin position="151"/>
        <end position="173"/>
    </location>
</feature>
<feature type="transmembrane region" description="Helical" evidence="1">
    <location>
        <begin position="194"/>
        <end position="216"/>
    </location>
</feature>
<feature type="transmembrane region" description="Helical" evidence="1">
    <location>
        <begin position="60"/>
        <end position="80"/>
    </location>
</feature>
<protein>
    <submittedName>
        <fullName evidence="2">Succinate dehydrogenase cytochrome b subunit</fullName>
    </submittedName>
</protein>
<dbReference type="GO" id="GO:0016020">
    <property type="term" value="C:membrane"/>
    <property type="evidence" value="ECO:0007669"/>
    <property type="project" value="InterPro"/>
</dbReference>
<dbReference type="Gene3D" id="1.20.1300.10">
    <property type="entry name" value="Fumarate reductase/succinate dehydrogenase, transmembrane subunit"/>
    <property type="match status" value="1"/>
</dbReference>
<keyword evidence="1" id="KW-1133">Transmembrane helix</keyword>
<feature type="transmembrane region" description="Helical" evidence="1">
    <location>
        <begin position="112"/>
        <end position="131"/>
    </location>
</feature>
<dbReference type="InterPro" id="IPR034804">
    <property type="entry name" value="SQR/QFR_C/D"/>
</dbReference>
<dbReference type="EMBL" id="SDHY01000007">
    <property type="protein sequence ID" value="RXK47129.1"/>
    <property type="molecule type" value="Genomic_DNA"/>
</dbReference>
<feature type="transmembrane region" description="Helical" evidence="1">
    <location>
        <begin position="16"/>
        <end position="40"/>
    </location>
</feature>
<sequence length="222" mass="24917">MAWLSKSLNSSLGKKLLMAITGLFLVSFLVVHCGLNATVFFNDGGETFNKGAEFMAKNPFIRTMEIVLFGGLLLHILDGLRLWIDNKKKRPVAYAVVDGAANSKWYSRSMGLLGTLLLLFIIIHLKHFWYFSRLTDNLTEEHTLFHEMQAIFASPVVVVIYVLGCISLAYHLLHGFQSAFQTLGWNHPKYTPTIKCIGAAYSIIISIIFAAMPIAFHLNLIH</sequence>
<dbReference type="OrthoDB" id="9802842at2"/>
<proteinExistence type="predicted"/>
<evidence type="ECO:0000313" key="2">
    <source>
        <dbReference type="EMBL" id="RXK47129.1"/>
    </source>
</evidence>
<dbReference type="CDD" id="cd03498">
    <property type="entry name" value="SQR_TypeB_2_TM"/>
    <property type="match status" value="1"/>
</dbReference>
<dbReference type="NCBIfam" id="TIGR02046">
    <property type="entry name" value="sdhC_b558_fam"/>
    <property type="match status" value="1"/>
</dbReference>
<organism evidence="2 3">
    <name type="scientific">Aquirufa rosea</name>
    <dbReference type="NCBI Taxonomy" id="2509241"/>
    <lineage>
        <taxon>Bacteria</taxon>
        <taxon>Pseudomonadati</taxon>
        <taxon>Bacteroidota</taxon>
        <taxon>Cytophagia</taxon>
        <taxon>Cytophagales</taxon>
        <taxon>Flectobacillaceae</taxon>
        <taxon>Aquirufa</taxon>
    </lineage>
</organism>
<keyword evidence="3" id="KW-1185">Reference proteome</keyword>
<keyword evidence="1" id="KW-0472">Membrane</keyword>
<dbReference type="SUPFAM" id="SSF81343">
    <property type="entry name" value="Fumarate reductase respiratory complex transmembrane subunits"/>
    <property type="match status" value="1"/>
</dbReference>
<reference evidence="2 3" key="1">
    <citation type="submission" date="2019-01" db="EMBL/GenBank/DDBJ databases">
        <title>Cytophagaceae bacterium strain CAR-16.</title>
        <authorList>
            <person name="Chen W.-M."/>
        </authorList>
    </citation>
    <scope>NUCLEOTIDE SEQUENCE [LARGE SCALE GENOMIC DNA]</scope>
    <source>
        <strain evidence="2 3">CAR-16</strain>
    </source>
</reference>
<dbReference type="InterPro" id="IPR011138">
    <property type="entry name" value="Cytochrome_b-558"/>
</dbReference>
<dbReference type="Proteomes" id="UP000289455">
    <property type="component" value="Unassembled WGS sequence"/>
</dbReference>
<keyword evidence="1" id="KW-0812">Transmembrane</keyword>
<evidence type="ECO:0000256" key="1">
    <source>
        <dbReference type="SAM" id="Phobius"/>
    </source>
</evidence>
<name>A0A4Q1BXN5_9BACT</name>
<evidence type="ECO:0000313" key="3">
    <source>
        <dbReference type="Proteomes" id="UP000289455"/>
    </source>
</evidence>
<gene>
    <name evidence="2" type="ORF">ESB04_11055</name>
</gene>
<dbReference type="RefSeq" id="WP_129027812.1">
    <property type="nucleotide sequence ID" value="NZ_SDHY01000007.1"/>
</dbReference>
<dbReference type="AlphaFoldDB" id="A0A4Q1BXN5"/>